<evidence type="ECO:0000313" key="2">
    <source>
        <dbReference type="Proteomes" id="UP000540506"/>
    </source>
</evidence>
<gene>
    <name evidence="1" type="ORF">FHR34_001149</name>
</gene>
<dbReference type="AlphaFoldDB" id="A0A7W7VTC8"/>
<comment type="caution">
    <text evidence="1">The sequence shown here is derived from an EMBL/GenBank/DDBJ whole genome shotgun (WGS) entry which is preliminary data.</text>
</comment>
<sequence length="70" mass="7188">MTSQVSTVPDAVGAVIQAVLDEHPAAERSAYGWLIVEALRADGWVVVAPTGRATRAAADPSSAQNGSQGR</sequence>
<keyword evidence="2" id="KW-1185">Reference proteome</keyword>
<protein>
    <submittedName>
        <fullName evidence="1">Uncharacterized protein</fullName>
    </submittedName>
</protein>
<dbReference type="EMBL" id="JACHJV010000001">
    <property type="protein sequence ID" value="MBB4922156.1"/>
    <property type="molecule type" value="Genomic_DNA"/>
</dbReference>
<proteinExistence type="predicted"/>
<name>A0A7W7VTC8_KITKI</name>
<dbReference type="RefSeq" id="WP_184934375.1">
    <property type="nucleotide sequence ID" value="NZ_JACHJV010000001.1"/>
</dbReference>
<reference evidence="1 2" key="1">
    <citation type="submission" date="2020-08" db="EMBL/GenBank/DDBJ databases">
        <title>Sequencing the genomes of 1000 actinobacteria strains.</title>
        <authorList>
            <person name="Klenk H.-P."/>
        </authorList>
    </citation>
    <scope>NUCLEOTIDE SEQUENCE [LARGE SCALE GENOMIC DNA]</scope>
    <source>
        <strain evidence="1 2">DSM 41654</strain>
    </source>
</reference>
<accession>A0A7W7VTC8</accession>
<dbReference type="Proteomes" id="UP000540506">
    <property type="component" value="Unassembled WGS sequence"/>
</dbReference>
<organism evidence="1 2">
    <name type="scientific">Kitasatospora kifunensis</name>
    <name type="common">Streptomyces kifunensis</name>
    <dbReference type="NCBI Taxonomy" id="58351"/>
    <lineage>
        <taxon>Bacteria</taxon>
        <taxon>Bacillati</taxon>
        <taxon>Actinomycetota</taxon>
        <taxon>Actinomycetes</taxon>
        <taxon>Kitasatosporales</taxon>
        <taxon>Streptomycetaceae</taxon>
        <taxon>Kitasatospora</taxon>
    </lineage>
</organism>
<evidence type="ECO:0000313" key="1">
    <source>
        <dbReference type="EMBL" id="MBB4922156.1"/>
    </source>
</evidence>